<evidence type="ECO:0000313" key="4">
    <source>
        <dbReference type="EMBL" id="PVE13300.1"/>
    </source>
</evidence>
<feature type="region of interest" description="Disordered" evidence="1">
    <location>
        <begin position="1"/>
        <end position="28"/>
    </location>
</feature>
<protein>
    <submittedName>
        <fullName evidence="4">Membrane protein</fullName>
    </submittedName>
</protein>
<dbReference type="STRING" id="1440053.GCA_000718095_03174"/>
<organism evidence="4 5">
    <name type="scientific">Streptomyces scopuliridis RB72</name>
    <dbReference type="NCBI Taxonomy" id="1440053"/>
    <lineage>
        <taxon>Bacteria</taxon>
        <taxon>Bacillati</taxon>
        <taxon>Actinomycetota</taxon>
        <taxon>Actinomycetes</taxon>
        <taxon>Kitasatosporales</taxon>
        <taxon>Streptomycetaceae</taxon>
        <taxon>Streptomyces</taxon>
    </lineage>
</organism>
<dbReference type="AlphaFoldDB" id="A0A2T7TDQ3"/>
<accession>A0A2T7TDQ3</accession>
<dbReference type="EMBL" id="AZSP01000033">
    <property type="protein sequence ID" value="PVE13300.1"/>
    <property type="molecule type" value="Genomic_DNA"/>
</dbReference>
<dbReference type="Pfam" id="PF03779">
    <property type="entry name" value="SPW"/>
    <property type="match status" value="1"/>
</dbReference>
<reference evidence="4 5" key="1">
    <citation type="submission" date="2013-12" db="EMBL/GenBank/DDBJ databases">
        <title>Annotated genome of Streptomyces scopuliridis.</title>
        <authorList>
            <person name="Olson J.B."/>
        </authorList>
    </citation>
    <scope>NUCLEOTIDE SEQUENCE [LARGE SCALE GENOMIC DNA]</scope>
    <source>
        <strain evidence="4 5">RB72</strain>
    </source>
</reference>
<keyword evidence="2" id="KW-0472">Membrane</keyword>
<evidence type="ECO:0000256" key="2">
    <source>
        <dbReference type="SAM" id="Phobius"/>
    </source>
</evidence>
<keyword evidence="2" id="KW-0812">Transmembrane</keyword>
<feature type="transmembrane region" description="Helical" evidence="2">
    <location>
        <begin position="128"/>
        <end position="151"/>
    </location>
</feature>
<feature type="transmembrane region" description="Helical" evidence="2">
    <location>
        <begin position="103"/>
        <end position="122"/>
    </location>
</feature>
<evidence type="ECO:0000256" key="1">
    <source>
        <dbReference type="SAM" id="MobiDB-lite"/>
    </source>
</evidence>
<comment type="caution">
    <text evidence="4">The sequence shown here is derived from an EMBL/GenBank/DDBJ whole genome shotgun (WGS) entry which is preliminary data.</text>
</comment>
<evidence type="ECO:0000313" key="5">
    <source>
        <dbReference type="Proteomes" id="UP000245992"/>
    </source>
</evidence>
<gene>
    <name evidence="4" type="ORF">Y717_19895</name>
</gene>
<dbReference type="InterPro" id="IPR005530">
    <property type="entry name" value="SPW"/>
</dbReference>
<keyword evidence="2" id="KW-1133">Transmembrane helix</keyword>
<dbReference type="RefSeq" id="WP_030352249.1">
    <property type="nucleotide sequence ID" value="NZ_AZSP01000033.1"/>
</dbReference>
<dbReference type="Proteomes" id="UP000245992">
    <property type="component" value="Unassembled WGS sequence"/>
</dbReference>
<sequence>MADVSHTRRDVSQQDVSQTGQDLAGHPDVPEMRERYARMLGGRDVALVDGPVFLVGLFCALSPWIIHFTATQPALAAHNLIMGIALVVMAVGFTVMPQRMYGLSWAMCAMGVWLIIAPWIVGTGPDKGIIWTNAVIGGLTLLLGLVCAAAAMKSGRSRRRA</sequence>
<evidence type="ECO:0000259" key="3">
    <source>
        <dbReference type="Pfam" id="PF03779"/>
    </source>
</evidence>
<feature type="compositionally biased region" description="Basic and acidic residues" evidence="1">
    <location>
        <begin position="1"/>
        <end position="12"/>
    </location>
</feature>
<feature type="transmembrane region" description="Helical" evidence="2">
    <location>
        <begin position="45"/>
        <end position="66"/>
    </location>
</feature>
<dbReference type="OrthoDB" id="3638638at2"/>
<feature type="transmembrane region" description="Helical" evidence="2">
    <location>
        <begin position="78"/>
        <end position="96"/>
    </location>
</feature>
<keyword evidence="5" id="KW-1185">Reference proteome</keyword>
<name>A0A2T7TDQ3_9ACTN</name>
<proteinExistence type="predicted"/>
<feature type="domain" description="SPW repeat-containing integral membrane" evidence="3">
    <location>
        <begin position="49"/>
        <end position="145"/>
    </location>
</feature>